<reference evidence="9" key="1">
    <citation type="journal article" date="2010" name="Int. J. Syst. Evol. Microbiol.">
        <title>Porticoccus litoralis gen. nov., sp. nov., a gammaproteobacterium isolated from the Yellow Sea.</title>
        <authorList>
            <person name="Oh H.M."/>
            <person name="Kim H."/>
            <person name="Kim K.M."/>
            <person name="Min G.S."/>
            <person name="Cho J.C."/>
        </authorList>
    </citation>
    <scope>NUCLEOTIDE SEQUENCE</scope>
    <source>
        <strain evidence="9">DSM 25064</strain>
    </source>
</reference>
<comment type="catalytic activity">
    <reaction evidence="8">
        <text>(7R,8S)-7,8-diammoniononanoate + CO2 + ATP = (4R,5S)-dethiobiotin + ADP + phosphate + 3 H(+)</text>
        <dbReference type="Rhea" id="RHEA:15805"/>
        <dbReference type="ChEBI" id="CHEBI:15378"/>
        <dbReference type="ChEBI" id="CHEBI:16526"/>
        <dbReference type="ChEBI" id="CHEBI:30616"/>
        <dbReference type="ChEBI" id="CHEBI:43474"/>
        <dbReference type="ChEBI" id="CHEBI:149469"/>
        <dbReference type="ChEBI" id="CHEBI:149473"/>
        <dbReference type="ChEBI" id="CHEBI:456216"/>
        <dbReference type="EC" id="6.3.3.3"/>
    </reaction>
</comment>
<dbReference type="GO" id="GO:0009102">
    <property type="term" value="P:biotin biosynthetic process"/>
    <property type="evidence" value="ECO:0007669"/>
    <property type="project" value="UniProtKB-UniRule"/>
</dbReference>
<keyword evidence="1 8" id="KW-0963">Cytoplasm</keyword>
<dbReference type="EC" id="6.3.3.3" evidence="8"/>
<dbReference type="GO" id="GO:0005829">
    <property type="term" value="C:cytosol"/>
    <property type="evidence" value="ECO:0007669"/>
    <property type="project" value="TreeGrafter"/>
</dbReference>
<dbReference type="Gene3D" id="3.40.50.300">
    <property type="entry name" value="P-loop containing nucleotide triphosphate hydrolases"/>
    <property type="match status" value="1"/>
</dbReference>
<feature type="binding site" evidence="8">
    <location>
        <position position="55"/>
    </location>
    <ligand>
        <name>ATP</name>
        <dbReference type="ChEBI" id="CHEBI:30616"/>
    </ligand>
</feature>
<keyword evidence="7 8" id="KW-0460">Magnesium</keyword>
<dbReference type="PANTHER" id="PTHR43210">
    <property type="entry name" value="DETHIOBIOTIN SYNTHETASE"/>
    <property type="match status" value="1"/>
</dbReference>
<keyword evidence="3 8" id="KW-0479">Metal-binding</keyword>
<dbReference type="Pfam" id="PF13500">
    <property type="entry name" value="AAA_26"/>
    <property type="match status" value="1"/>
</dbReference>
<organism evidence="9 10">
    <name type="scientific">Porticoccus litoralis</name>
    <dbReference type="NCBI Taxonomy" id="434086"/>
    <lineage>
        <taxon>Bacteria</taxon>
        <taxon>Pseudomonadati</taxon>
        <taxon>Pseudomonadota</taxon>
        <taxon>Gammaproteobacteria</taxon>
        <taxon>Cellvibrionales</taxon>
        <taxon>Porticoccaceae</taxon>
        <taxon>Porticoccus</taxon>
    </lineage>
</organism>
<protein>
    <recommendedName>
        <fullName evidence="8">ATP-dependent dethiobiotin synthetase BioD</fullName>
        <ecNumber evidence="8">6.3.3.3</ecNumber>
    </recommendedName>
    <alternativeName>
        <fullName evidence="8">DTB synthetase</fullName>
        <shortName evidence="8">DTBS</shortName>
    </alternativeName>
    <alternativeName>
        <fullName evidence="8">Dethiobiotin synthase</fullName>
    </alternativeName>
</protein>
<keyword evidence="6 8" id="KW-0067">ATP-binding</keyword>
<keyword evidence="5 8" id="KW-0093">Biotin biosynthesis</keyword>
<keyword evidence="4 8" id="KW-0547">Nucleotide-binding</keyword>
<proteinExistence type="inferred from homology"/>
<dbReference type="HAMAP" id="MF_00336">
    <property type="entry name" value="BioD"/>
    <property type="match status" value="1"/>
</dbReference>
<dbReference type="PANTHER" id="PTHR43210:SF5">
    <property type="entry name" value="DETHIOBIOTIN SYNTHETASE"/>
    <property type="match status" value="1"/>
</dbReference>
<evidence type="ECO:0000256" key="3">
    <source>
        <dbReference type="ARBA" id="ARBA00022723"/>
    </source>
</evidence>
<name>A0AAW8B5J2_9GAMM</name>
<feature type="binding site" evidence="8">
    <location>
        <position position="117"/>
    </location>
    <ligand>
        <name>Mg(2+)</name>
        <dbReference type="ChEBI" id="CHEBI:18420"/>
    </ligand>
</feature>
<dbReference type="GO" id="GO:0005524">
    <property type="term" value="F:ATP binding"/>
    <property type="evidence" value="ECO:0007669"/>
    <property type="project" value="UniProtKB-UniRule"/>
</dbReference>
<dbReference type="InterPro" id="IPR027417">
    <property type="entry name" value="P-loop_NTPase"/>
</dbReference>
<dbReference type="GO" id="GO:0042803">
    <property type="term" value="F:protein homodimerization activity"/>
    <property type="evidence" value="ECO:0007669"/>
    <property type="project" value="UniProtKB-ARBA"/>
</dbReference>
<accession>A0AAW8B5J2</accession>
<keyword evidence="10" id="KW-1185">Reference proteome</keyword>
<dbReference type="FunFam" id="3.40.50.300:FF:000292">
    <property type="entry name" value="ATP-dependent dethiobiotin synthetase BioD"/>
    <property type="match status" value="1"/>
</dbReference>
<feature type="binding site" evidence="8">
    <location>
        <begin position="206"/>
        <end position="208"/>
    </location>
    <ligand>
        <name>ATP</name>
        <dbReference type="ChEBI" id="CHEBI:30616"/>
    </ligand>
</feature>
<keyword evidence="2 8" id="KW-0436">Ligase</keyword>
<comment type="similarity">
    <text evidence="8">Belongs to the dethiobiotin synthetase family.</text>
</comment>
<dbReference type="CDD" id="cd03109">
    <property type="entry name" value="DTBS"/>
    <property type="match status" value="1"/>
</dbReference>
<feature type="binding site" evidence="8">
    <location>
        <begin position="177"/>
        <end position="178"/>
    </location>
    <ligand>
        <name>ATP</name>
        <dbReference type="ChEBI" id="CHEBI:30616"/>
    </ligand>
</feature>
<dbReference type="PIRSF" id="PIRSF006755">
    <property type="entry name" value="DTB_synth"/>
    <property type="match status" value="1"/>
</dbReference>
<comment type="function">
    <text evidence="8">Catalyzes a mechanistically unusual reaction, the ATP-dependent insertion of CO2 between the N7 and N8 nitrogen atoms of 7,8-diaminopelargonic acid (DAPA, also called 7,8-diammoniononanoate) to form a ureido ring.</text>
</comment>
<evidence type="ECO:0000256" key="5">
    <source>
        <dbReference type="ARBA" id="ARBA00022756"/>
    </source>
</evidence>
<feature type="binding site" evidence="8">
    <location>
        <begin position="13"/>
        <end position="18"/>
    </location>
    <ligand>
        <name>ATP</name>
        <dbReference type="ChEBI" id="CHEBI:30616"/>
    </ligand>
</feature>
<dbReference type="EMBL" id="JAUUUU010000004">
    <property type="protein sequence ID" value="MDP1520974.1"/>
    <property type="molecule type" value="Genomic_DNA"/>
</dbReference>
<sequence>MAKQFFVTGTNTGVGKTLVTSALLCAARQQGLRTIGLKPVAAGCELTEEGLCNEDALALQAQSSLPLSYAQINPVALAPAIAPHIAAARENRRLSADRLAGFCRGSMMLPSDLLLVEGAGGWRVPLNERETFADLVKILQLPVILVVGMELGCINHALLTAEAIRRDGLELAGWVANSVTPEMDCYEDNLACLQQRLDCPLIAELPFLADNCVEQAATHVAIDQLLQ</sequence>
<dbReference type="AlphaFoldDB" id="A0AAW8B5J2"/>
<comment type="caution">
    <text evidence="8">Lacks conserved residue(s) required for the propagation of feature annotation.</text>
</comment>
<comment type="cofactor">
    <cofactor evidence="8">
        <name>Mg(2+)</name>
        <dbReference type="ChEBI" id="CHEBI:18420"/>
    </cofactor>
</comment>
<dbReference type="NCBIfam" id="TIGR00347">
    <property type="entry name" value="bioD"/>
    <property type="match status" value="1"/>
</dbReference>
<evidence type="ECO:0000256" key="1">
    <source>
        <dbReference type="ARBA" id="ARBA00022490"/>
    </source>
</evidence>
<comment type="caution">
    <text evidence="9">The sequence shown here is derived from an EMBL/GenBank/DDBJ whole genome shotgun (WGS) entry which is preliminary data.</text>
</comment>
<feature type="binding site" evidence="8">
    <location>
        <begin position="117"/>
        <end position="120"/>
    </location>
    <ligand>
        <name>ATP</name>
        <dbReference type="ChEBI" id="CHEBI:30616"/>
    </ligand>
</feature>
<dbReference type="Proteomes" id="UP001178354">
    <property type="component" value="Unassembled WGS sequence"/>
</dbReference>
<comment type="pathway">
    <text evidence="8">Cofactor biosynthesis; biotin biosynthesis; biotin from 7,8-diaminononanoate: step 1/2.</text>
</comment>
<dbReference type="InterPro" id="IPR004472">
    <property type="entry name" value="DTB_synth_BioD"/>
</dbReference>
<dbReference type="GO" id="GO:0004141">
    <property type="term" value="F:dethiobiotin synthase activity"/>
    <property type="evidence" value="ECO:0007669"/>
    <property type="project" value="UniProtKB-UniRule"/>
</dbReference>
<gene>
    <name evidence="8 9" type="primary">bioD</name>
    <name evidence="9" type="ORF">Q8A57_08340</name>
</gene>
<evidence type="ECO:0000313" key="9">
    <source>
        <dbReference type="EMBL" id="MDP1520974.1"/>
    </source>
</evidence>
<reference evidence="9" key="2">
    <citation type="submission" date="2023-08" db="EMBL/GenBank/DDBJ databases">
        <authorList>
            <person name="Luo J."/>
        </authorList>
    </citation>
    <scope>NUCLEOTIDE SEQUENCE</scope>
    <source>
        <strain evidence="9">DSM 25064</strain>
    </source>
</reference>
<dbReference type="SUPFAM" id="SSF52540">
    <property type="entry name" value="P-loop containing nucleoside triphosphate hydrolases"/>
    <property type="match status" value="1"/>
</dbReference>
<evidence type="ECO:0000256" key="7">
    <source>
        <dbReference type="ARBA" id="ARBA00022842"/>
    </source>
</evidence>
<evidence type="ECO:0000313" key="10">
    <source>
        <dbReference type="Proteomes" id="UP001178354"/>
    </source>
</evidence>
<evidence type="ECO:0000256" key="6">
    <source>
        <dbReference type="ARBA" id="ARBA00022840"/>
    </source>
</evidence>
<evidence type="ECO:0000256" key="8">
    <source>
        <dbReference type="HAMAP-Rule" id="MF_00336"/>
    </source>
</evidence>
<comment type="subcellular location">
    <subcellularLocation>
        <location evidence="8">Cytoplasm</location>
    </subcellularLocation>
</comment>
<feature type="active site" evidence="8">
    <location>
        <position position="38"/>
    </location>
</feature>
<evidence type="ECO:0000256" key="2">
    <source>
        <dbReference type="ARBA" id="ARBA00022598"/>
    </source>
</evidence>
<comment type="subunit">
    <text evidence="8">Homodimer.</text>
</comment>
<evidence type="ECO:0000256" key="4">
    <source>
        <dbReference type="ARBA" id="ARBA00022741"/>
    </source>
</evidence>
<feature type="binding site" evidence="8">
    <location>
        <position position="55"/>
    </location>
    <ligand>
        <name>Mg(2+)</name>
        <dbReference type="ChEBI" id="CHEBI:18420"/>
    </ligand>
</feature>
<dbReference type="GO" id="GO:0000287">
    <property type="term" value="F:magnesium ion binding"/>
    <property type="evidence" value="ECO:0007669"/>
    <property type="project" value="UniProtKB-UniRule"/>
</dbReference>
<feature type="binding site" evidence="8">
    <location>
        <position position="17"/>
    </location>
    <ligand>
        <name>Mg(2+)</name>
        <dbReference type="ChEBI" id="CHEBI:18420"/>
    </ligand>
</feature>
<dbReference type="RefSeq" id="WP_305170579.1">
    <property type="nucleotide sequence ID" value="NZ_JAUUUU010000004.1"/>
</dbReference>